<evidence type="ECO:0000259" key="1">
    <source>
        <dbReference type="PROSITE" id="PS50086"/>
    </source>
</evidence>
<dbReference type="InParanoid" id="A2EC91"/>
<reference evidence="2" key="1">
    <citation type="submission" date="2006-10" db="EMBL/GenBank/DDBJ databases">
        <authorList>
            <person name="Amadeo P."/>
            <person name="Zhao Q."/>
            <person name="Wortman J."/>
            <person name="Fraser-Liggett C."/>
            <person name="Carlton J."/>
        </authorList>
    </citation>
    <scope>NUCLEOTIDE SEQUENCE</scope>
    <source>
        <strain evidence="2">G3</strain>
    </source>
</reference>
<name>A2EC91_TRIV3</name>
<reference evidence="2" key="2">
    <citation type="journal article" date="2007" name="Science">
        <title>Draft genome sequence of the sexually transmitted pathogen Trichomonas vaginalis.</title>
        <authorList>
            <person name="Carlton J.M."/>
            <person name="Hirt R.P."/>
            <person name="Silva J.C."/>
            <person name="Delcher A.L."/>
            <person name="Schatz M."/>
            <person name="Zhao Q."/>
            <person name="Wortman J.R."/>
            <person name="Bidwell S.L."/>
            <person name="Alsmark U.C.M."/>
            <person name="Besteiro S."/>
            <person name="Sicheritz-Ponten T."/>
            <person name="Noel C.J."/>
            <person name="Dacks J.B."/>
            <person name="Foster P.G."/>
            <person name="Simillion C."/>
            <person name="Van de Peer Y."/>
            <person name="Miranda-Saavedra D."/>
            <person name="Barton G.J."/>
            <person name="Westrop G.D."/>
            <person name="Mueller S."/>
            <person name="Dessi D."/>
            <person name="Fiori P.L."/>
            <person name="Ren Q."/>
            <person name="Paulsen I."/>
            <person name="Zhang H."/>
            <person name="Bastida-Corcuera F.D."/>
            <person name="Simoes-Barbosa A."/>
            <person name="Brown M.T."/>
            <person name="Hayes R.D."/>
            <person name="Mukherjee M."/>
            <person name="Okumura C.Y."/>
            <person name="Schneider R."/>
            <person name="Smith A.J."/>
            <person name="Vanacova S."/>
            <person name="Villalvazo M."/>
            <person name="Haas B.J."/>
            <person name="Pertea M."/>
            <person name="Feldblyum T.V."/>
            <person name="Utterback T.R."/>
            <person name="Shu C.L."/>
            <person name="Osoegawa K."/>
            <person name="de Jong P.J."/>
            <person name="Hrdy I."/>
            <person name="Horvathova L."/>
            <person name="Zubacova Z."/>
            <person name="Dolezal P."/>
            <person name="Malik S.B."/>
            <person name="Logsdon J.M. Jr."/>
            <person name="Henze K."/>
            <person name="Gupta A."/>
            <person name="Wang C.C."/>
            <person name="Dunne R.L."/>
            <person name="Upcroft J.A."/>
            <person name="Upcroft P."/>
            <person name="White O."/>
            <person name="Salzberg S.L."/>
            <person name="Tang P."/>
            <person name="Chiu C.-H."/>
            <person name="Lee Y.-S."/>
            <person name="Embley T.M."/>
            <person name="Coombs G.H."/>
            <person name="Mottram J.C."/>
            <person name="Tachezy J."/>
            <person name="Fraser-Liggett C.M."/>
            <person name="Johnson P.J."/>
        </authorList>
    </citation>
    <scope>NUCLEOTIDE SEQUENCE [LARGE SCALE GENOMIC DNA]</scope>
    <source>
        <strain evidence="2">G3</strain>
    </source>
</reference>
<evidence type="ECO:0000313" key="2">
    <source>
        <dbReference type="EMBL" id="EAY09768.1"/>
    </source>
</evidence>
<dbReference type="AlphaFoldDB" id="A2EC91"/>
<dbReference type="InterPro" id="IPR000195">
    <property type="entry name" value="Rab-GAP-TBC_dom"/>
</dbReference>
<dbReference type="PROSITE" id="PS50086">
    <property type="entry name" value="TBC_RABGAP"/>
    <property type="match status" value="1"/>
</dbReference>
<proteinExistence type="predicted"/>
<dbReference type="Gene3D" id="1.10.472.80">
    <property type="entry name" value="Ypt/Rab-GAP domain of gyp1p, domain 3"/>
    <property type="match status" value="1"/>
</dbReference>
<dbReference type="Proteomes" id="UP000001542">
    <property type="component" value="Unassembled WGS sequence"/>
</dbReference>
<dbReference type="GO" id="GO:0005096">
    <property type="term" value="F:GTPase activator activity"/>
    <property type="evidence" value="ECO:0000318"/>
    <property type="project" value="GO_Central"/>
</dbReference>
<dbReference type="InterPro" id="IPR035969">
    <property type="entry name" value="Rab-GAP_TBC_sf"/>
</dbReference>
<dbReference type="RefSeq" id="XP_001321991.1">
    <property type="nucleotide sequence ID" value="XM_001321956.1"/>
</dbReference>
<dbReference type="VEuPathDB" id="TrichDB:TVAG_414200"/>
<dbReference type="SUPFAM" id="SSF47923">
    <property type="entry name" value="Ypt/Rab-GAP domain of gyp1p"/>
    <property type="match status" value="2"/>
</dbReference>
<keyword evidence="3" id="KW-1185">Reference proteome</keyword>
<protein>
    <recommendedName>
        <fullName evidence="1">Rab-GAP TBC domain-containing protein</fullName>
    </recommendedName>
</protein>
<dbReference type="FunFam" id="1.10.472.80:FF:000088">
    <property type="entry name" value="Uncharacterized protein"/>
    <property type="match status" value="1"/>
</dbReference>
<dbReference type="PANTHER" id="PTHR22957">
    <property type="entry name" value="TBC1 DOMAIN FAMILY MEMBER GTPASE-ACTIVATING PROTEIN"/>
    <property type="match status" value="1"/>
</dbReference>
<organism evidence="2 3">
    <name type="scientific">Trichomonas vaginalis (strain ATCC PRA-98 / G3)</name>
    <dbReference type="NCBI Taxonomy" id="412133"/>
    <lineage>
        <taxon>Eukaryota</taxon>
        <taxon>Metamonada</taxon>
        <taxon>Parabasalia</taxon>
        <taxon>Trichomonadida</taxon>
        <taxon>Trichomonadidae</taxon>
        <taxon>Trichomonas</taxon>
    </lineage>
</organism>
<gene>
    <name evidence="2" type="ORF">TVAG_414200</name>
</gene>
<accession>A2EC91</accession>
<dbReference type="VEuPathDB" id="TrichDB:TVAGG3_0205720"/>
<evidence type="ECO:0000313" key="3">
    <source>
        <dbReference type="Proteomes" id="UP000001542"/>
    </source>
</evidence>
<dbReference type="PANTHER" id="PTHR22957:SF168">
    <property type="entry name" value="TBC DOMAIN-CONTAINING PROTEIN KINASE-LIKE PROTEIN"/>
    <property type="match status" value="1"/>
</dbReference>
<feature type="domain" description="Rab-GAP TBC" evidence="1">
    <location>
        <begin position="37"/>
        <end position="264"/>
    </location>
</feature>
<dbReference type="OrthoDB" id="10262477at2759"/>
<dbReference type="EMBL" id="DS113351">
    <property type="protein sequence ID" value="EAY09768.1"/>
    <property type="molecule type" value="Genomic_DNA"/>
</dbReference>
<dbReference type="KEGG" id="tva:4767692"/>
<dbReference type="SMR" id="A2EC91"/>
<dbReference type="Pfam" id="PF00566">
    <property type="entry name" value="RabGAP-TBC"/>
    <property type="match status" value="1"/>
</dbReference>
<sequence>MQNEIRIDLLRSALISQSGDIYDFDDVQEFLLRRDFRKPVEIRFLAWLIRFSIIPAARSEWVSKLQSKYSAYKVLCQHFFKESIDTPLVKLENDIAYTIRVDIERTHTWFLNLAKLLHIPQTFLENTNIMVERILSVITLDTPNLSYVQGHDRYAWISLLIGLFFIAKGGLNADFAEAMAFYLSRAFIAYNPISQDIENFSKIEAHFKILDALVEKHVPEAYAMLNSVGHSSMHYALKWELTLFADEHNIHELMYLWDQILGRLEDITDFLRYLCVAHIQQVPIPKMADEMAQAIQRNRNWDLPHLIDFADSLLMQTRGGISFIEKIRFLYLNYCESCMV</sequence>